<dbReference type="InterPro" id="IPR002828">
    <property type="entry name" value="SurE-like_Pase/nucleotidase"/>
</dbReference>
<keyword evidence="3" id="KW-1185">Reference proteome</keyword>
<dbReference type="Proteomes" id="UP000324705">
    <property type="component" value="Chromosome 6B"/>
</dbReference>
<dbReference type="Gene3D" id="3.40.1210.10">
    <property type="entry name" value="Survival protein SurE-like phosphatase/nucleotidase"/>
    <property type="match status" value="1"/>
</dbReference>
<evidence type="ECO:0000259" key="1">
    <source>
        <dbReference type="Pfam" id="PF01975"/>
    </source>
</evidence>
<dbReference type="GO" id="GO:0016787">
    <property type="term" value="F:hydrolase activity"/>
    <property type="evidence" value="ECO:0007669"/>
    <property type="project" value="InterPro"/>
</dbReference>
<dbReference type="Gramene" id="TRITD6Bv1G056730.2">
    <property type="protein sequence ID" value="TRITD6Bv1G056730.2"/>
    <property type="gene ID" value="TRITD6Bv1G056730"/>
</dbReference>
<dbReference type="Pfam" id="PF01975">
    <property type="entry name" value="SurE"/>
    <property type="match status" value="1"/>
</dbReference>
<proteinExistence type="predicted"/>
<feature type="domain" description="Survival protein SurE-like phosphatase/nucleotidase" evidence="1">
    <location>
        <begin position="1"/>
        <end position="36"/>
    </location>
</feature>
<dbReference type="SUPFAM" id="SSF64167">
    <property type="entry name" value="SurE-like"/>
    <property type="match status" value="1"/>
</dbReference>
<sequence>MVTNDDGIDAPGLRFLVDQLVAQGRYRVLVCAPDTSVFSPPTLVTPLSSIRPVSWLLVALRRFCRGSTRRLTVRWF</sequence>
<organism evidence="2 3">
    <name type="scientific">Triticum turgidum subsp. durum</name>
    <name type="common">Durum wheat</name>
    <name type="synonym">Triticum durum</name>
    <dbReference type="NCBI Taxonomy" id="4567"/>
    <lineage>
        <taxon>Eukaryota</taxon>
        <taxon>Viridiplantae</taxon>
        <taxon>Streptophyta</taxon>
        <taxon>Embryophyta</taxon>
        <taxon>Tracheophyta</taxon>
        <taxon>Spermatophyta</taxon>
        <taxon>Magnoliopsida</taxon>
        <taxon>Liliopsida</taxon>
        <taxon>Poales</taxon>
        <taxon>Poaceae</taxon>
        <taxon>BOP clade</taxon>
        <taxon>Pooideae</taxon>
        <taxon>Triticodae</taxon>
        <taxon>Triticeae</taxon>
        <taxon>Triticinae</taxon>
        <taxon>Triticum</taxon>
    </lineage>
</organism>
<evidence type="ECO:0000313" key="2">
    <source>
        <dbReference type="EMBL" id="VAI55637.1"/>
    </source>
</evidence>
<gene>
    <name evidence="2" type="ORF">TRITD_6Bv1G056730</name>
</gene>
<reference evidence="2 3" key="1">
    <citation type="submission" date="2017-09" db="EMBL/GenBank/DDBJ databases">
        <authorList>
            <consortium name="International Durum Wheat Genome Sequencing Consortium (IDWGSC)"/>
            <person name="Milanesi L."/>
        </authorList>
    </citation>
    <scope>NUCLEOTIDE SEQUENCE [LARGE SCALE GENOMIC DNA]</scope>
    <source>
        <strain evidence="3">cv. Svevo</strain>
    </source>
</reference>
<dbReference type="EMBL" id="LT934122">
    <property type="protein sequence ID" value="VAI55637.1"/>
    <property type="molecule type" value="Genomic_DNA"/>
</dbReference>
<dbReference type="InterPro" id="IPR036523">
    <property type="entry name" value="SurE-like_sf"/>
</dbReference>
<evidence type="ECO:0000313" key="3">
    <source>
        <dbReference type="Proteomes" id="UP000324705"/>
    </source>
</evidence>
<accession>A0A9R0YJF6</accession>
<dbReference type="AlphaFoldDB" id="A0A9R0YJF6"/>
<name>A0A9R0YJF6_TRITD</name>
<protein>
    <recommendedName>
        <fullName evidence="1">Survival protein SurE-like phosphatase/nucleotidase domain-containing protein</fullName>
    </recommendedName>
</protein>